<dbReference type="SUPFAM" id="SSF52172">
    <property type="entry name" value="CheY-like"/>
    <property type="match status" value="1"/>
</dbReference>
<dbReference type="InterPro" id="IPR011006">
    <property type="entry name" value="CheY-like_superfamily"/>
</dbReference>
<protein>
    <recommendedName>
        <fullName evidence="2">Response regulatory domain-containing protein</fullName>
    </recommendedName>
</protein>
<accession>A0ABV6K811</accession>
<gene>
    <name evidence="3" type="ORF">ACFFHM_01290</name>
</gene>
<dbReference type="PROSITE" id="PS50110">
    <property type="entry name" value="RESPONSE_REGULATORY"/>
    <property type="match status" value="1"/>
</dbReference>
<proteinExistence type="predicted"/>
<evidence type="ECO:0000313" key="4">
    <source>
        <dbReference type="Proteomes" id="UP001589838"/>
    </source>
</evidence>
<dbReference type="Gene3D" id="3.40.50.2300">
    <property type="match status" value="1"/>
</dbReference>
<dbReference type="InterPro" id="IPR001789">
    <property type="entry name" value="Sig_transdc_resp-reg_receiver"/>
</dbReference>
<comment type="caution">
    <text evidence="1">Lacks conserved residue(s) required for the propagation of feature annotation.</text>
</comment>
<name>A0ABV6K811_9BACI</name>
<sequence>MTQPFRILIADDHAHAREAIRELLSLHEQFQIVGEATMELMQLN</sequence>
<feature type="domain" description="Response regulatory" evidence="2">
    <location>
        <begin position="6"/>
        <end position="44"/>
    </location>
</feature>
<dbReference type="RefSeq" id="WP_335963561.1">
    <property type="nucleotide sequence ID" value="NZ_JAXBLX010000055.1"/>
</dbReference>
<evidence type="ECO:0000259" key="2">
    <source>
        <dbReference type="PROSITE" id="PS50110"/>
    </source>
</evidence>
<keyword evidence="4" id="KW-1185">Reference proteome</keyword>
<comment type="caution">
    <text evidence="3">The sequence shown here is derived from an EMBL/GenBank/DDBJ whole genome shotgun (WGS) entry which is preliminary data.</text>
</comment>
<reference evidence="3 4" key="1">
    <citation type="submission" date="2024-09" db="EMBL/GenBank/DDBJ databases">
        <authorList>
            <person name="Sun Q."/>
            <person name="Mori K."/>
        </authorList>
    </citation>
    <scope>NUCLEOTIDE SEQUENCE [LARGE SCALE GENOMIC DNA]</scope>
    <source>
        <strain evidence="3 4">NCAIM B.02610</strain>
    </source>
</reference>
<dbReference type="Proteomes" id="UP001589838">
    <property type="component" value="Unassembled WGS sequence"/>
</dbReference>
<dbReference type="EMBL" id="JBHLUX010000003">
    <property type="protein sequence ID" value="MFC0469205.1"/>
    <property type="molecule type" value="Genomic_DNA"/>
</dbReference>
<evidence type="ECO:0000256" key="1">
    <source>
        <dbReference type="PROSITE-ProRule" id="PRU00169"/>
    </source>
</evidence>
<evidence type="ECO:0000313" key="3">
    <source>
        <dbReference type="EMBL" id="MFC0469205.1"/>
    </source>
</evidence>
<organism evidence="3 4">
    <name type="scientific">Halalkalibacter kiskunsagensis</name>
    <dbReference type="NCBI Taxonomy" id="1548599"/>
    <lineage>
        <taxon>Bacteria</taxon>
        <taxon>Bacillati</taxon>
        <taxon>Bacillota</taxon>
        <taxon>Bacilli</taxon>
        <taxon>Bacillales</taxon>
        <taxon>Bacillaceae</taxon>
        <taxon>Halalkalibacter</taxon>
    </lineage>
</organism>